<dbReference type="RefSeq" id="WP_159806138.1">
    <property type="nucleotide sequence ID" value="NZ_BLJE01000002.1"/>
</dbReference>
<dbReference type="Pfam" id="PF00293">
    <property type="entry name" value="NUDIX"/>
    <property type="match status" value="1"/>
</dbReference>
<dbReference type="PRINTS" id="PR00502">
    <property type="entry name" value="NUDIXFAMILY"/>
</dbReference>
<accession>A0A6N6JEF4</accession>
<evidence type="ECO:0000256" key="1">
    <source>
        <dbReference type="ARBA" id="ARBA00001946"/>
    </source>
</evidence>
<name>A0A6N6JEF4_9RHOB</name>
<dbReference type="InterPro" id="IPR020476">
    <property type="entry name" value="Nudix_hydrolase"/>
</dbReference>
<dbReference type="OrthoDB" id="9816040at2"/>
<dbReference type="PROSITE" id="PS51462">
    <property type="entry name" value="NUDIX"/>
    <property type="match status" value="1"/>
</dbReference>
<keyword evidence="6" id="KW-1185">Reference proteome</keyword>
<dbReference type="InterPro" id="IPR000086">
    <property type="entry name" value="NUDIX_hydrolase_dom"/>
</dbReference>
<keyword evidence="2 3" id="KW-0378">Hydrolase</keyword>
<dbReference type="AlphaFoldDB" id="A0A6N6JEF4"/>
<comment type="cofactor">
    <cofactor evidence="1">
        <name>Mg(2+)</name>
        <dbReference type="ChEBI" id="CHEBI:18420"/>
    </cofactor>
</comment>
<dbReference type="PANTHER" id="PTHR43736:SF1">
    <property type="entry name" value="DIHYDRONEOPTERIN TRIPHOSPHATE DIPHOSPHATASE"/>
    <property type="match status" value="1"/>
</dbReference>
<gene>
    <name evidence="5" type="ORF">KIN_18050</name>
</gene>
<comment type="caution">
    <text evidence="5">The sequence shown here is derived from an EMBL/GenBank/DDBJ whole genome shotgun (WGS) entry which is preliminary data.</text>
</comment>
<reference evidence="5 6" key="1">
    <citation type="submission" date="2019-12" db="EMBL/GenBank/DDBJ databases">
        <title>Litoreibacter badius sp. nov., a novel bacteriochlorophyll a-containing bacterium in the genus Litoreibacter.</title>
        <authorList>
            <person name="Kanamuro M."/>
            <person name="Takabe Y."/>
            <person name="Mori K."/>
            <person name="Takaichi S."/>
            <person name="Hanada S."/>
        </authorList>
    </citation>
    <scope>NUCLEOTIDE SEQUENCE [LARGE SCALE GENOMIC DNA]</scope>
    <source>
        <strain evidence="5 6">K6</strain>
    </source>
</reference>
<evidence type="ECO:0000313" key="6">
    <source>
        <dbReference type="Proteomes" id="UP000436822"/>
    </source>
</evidence>
<evidence type="ECO:0000259" key="4">
    <source>
        <dbReference type="PROSITE" id="PS51462"/>
    </source>
</evidence>
<dbReference type="EMBL" id="BLJE01000002">
    <property type="protein sequence ID" value="GFE64731.1"/>
    <property type="molecule type" value="Genomic_DNA"/>
</dbReference>
<evidence type="ECO:0000256" key="2">
    <source>
        <dbReference type="ARBA" id="ARBA00022801"/>
    </source>
</evidence>
<proteinExistence type="inferred from homology"/>
<feature type="domain" description="Nudix hydrolase" evidence="4">
    <location>
        <begin position="16"/>
        <end position="145"/>
    </location>
</feature>
<dbReference type="PROSITE" id="PS00893">
    <property type="entry name" value="NUDIX_BOX"/>
    <property type="match status" value="1"/>
</dbReference>
<evidence type="ECO:0000313" key="5">
    <source>
        <dbReference type="EMBL" id="GFE64731.1"/>
    </source>
</evidence>
<dbReference type="PANTHER" id="PTHR43736">
    <property type="entry name" value="ADP-RIBOSE PYROPHOSPHATASE"/>
    <property type="match status" value="1"/>
</dbReference>
<dbReference type="SUPFAM" id="SSF55811">
    <property type="entry name" value="Nudix"/>
    <property type="match status" value="1"/>
</dbReference>
<sequence>MIRRFGEAPIPQQRYGHRPGAYAIIEKGGDLLVTHQAAPYPEVQLPGGGIDPGESPLQALHREVEEETGWIISVPRRLGAFRRFVFMPEYDKFAEKVCHIYLAKAVYARGAPTEAGHMALFMPPSVAVEVLANSGDRHFVRQLFGV</sequence>
<protein>
    <submittedName>
        <fullName evidence="5">NUDIX hydrolase</fullName>
    </submittedName>
</protein>
<dbReference type="InterPro" id="IPR020084">
    <property type="entry name" value="NUDIX_hydrolase_CS"/>
</dbReference>
<comment type="similarity">
    <text evidence="3">Belongs to the Nudix hydrolase family.</text>
</comment>
<dbReference type="Gene3D" id="3.90.79.10">
    <property type="entry name" value="Nucleoside Triphosphate Pyrophosphohydrolase"/>
    <property type="match status" value="1"/>
</dbReference>
<dbReference type="GO" id="GO:0016787">
    <property type="term" value="F:hydrolase activity"/>
    <property type="evidence" value="ECO:0007669"/>
    <property type="project" value="UniProtKB-KW"/>
</dbReference>
<dbReference type="InterPro" id="IPR015797">
    <property type="entry name" value="NUDIX_hydrolase-like_dom_sf"/>
</dbReference>
<dbReference type="Proteomes" id="UP000436822">
    <property type="component" value="Unassembled WGS sequence"/>
</dbReference>
<evidence type="ECO:0000256" key="3">
    <source>
        <dbReference type="RuleBase" id="RU003476"/>
    </source>
</evidence>
<organism evidence="5 6">
    <name type="scientific">Litoreibacter roseus</name>
    <dbReference type="NCBI Taxonomy" id="2601869"/>
    <lineage>
        <taxon>Bacteria</taxon>
        <taxon>Pseudomonadati</taxon>
        <taxon>Pseudomonadota</taxon>
        <taxon>Alphaproteobacteria</taxon>
        <taxon>Rhodobacterales</taxon>
        <taxon>Roseobacteraceae</taxon>
        <taxon>Litoreibacter</taxon>
    </lineage>
</organism>